<evidence type="ECO:0000256" key="3">
    <source>
        <dbReference type="ARBA" id="ARBA00023315"/>
    </source>
</evidence>
<sequence>MPVQRKPARLRGQDIVKKEDFTGAVSATEPDWSRERAERLWSPSHRLLKSIRRYQAASGPFKKIIQAYWVFQHRFWSIVTAADIPINSRIGGGLLLPHPTGVVVHPESIIGPNCLLFQQVTVSGGVEIGGHVDIGAGAKLIGPLKIGDHVRIGANAVVTSDVASGTTVAGVPARVLNTGAID</sequence>
<evidence type="ECO:0000313" key="5">
    <source>
        <dbReference type="Proteomes" id="UP000243106"/>
    </source>
</evidence>
<protein>
    <submittedName>
        <fullName evidence="4">Serine O-acetyltransferase</fullName>
    </submittedName>
</protein>
<proteinExistence type="predicted"/>
<dbReference type="SUPFAM" id="SSF51161">
    <property type="entry name" value="Trimeric LpxA-like enzymes"/>
    <property type="match status" value="1"/>
</dbReference>
<reference evidence="5" key="1">
    <citation type="submission" date="2016-10" db="EMBL/GenBank/DDBJ databases">
        <authorList>
            <person name="Varghese N."/>
            <person name="Submissions S."/>
        </authorList>
    </citation>
    <scope>NUCLEOTIDE SEQUENCE [LARGE SCALE GENOMIC DNA]</scope>
    <source>
        <strain evidence="5">JCM 10271</strain>
    </source>
</reference>
<dbReference type="PANTHER" id="PTHR42811">
    <property type="entry name" value="SERINE ACETYLTRANSFERASE"/>
    <property type="match status" value="1"/>
</dbReference>
<dbReference type="PROSITE" id="PS00101">
    <property type="entry name" value="HEXAPEP_TRANSFERASES"/>
    <property type="match status" value="1"/>
</dbReference>
<dbReference type="Gene3D" id="2.160.10.10">
    <property type="entry name" value="Hexapeptide repeat proteins"/>
    <property type="match status" value="1"/>
</dbReference>
<dbReference type="CDD" id="cd03354">
    <property type="entry name" value="LbH_SAT"/>
    <property type="match status" value="1"/>
</dbReference>
<dbReference type="GO" id="GO:0016746">
    <property type="term" value="F:acyltransferase activity"/>
    <property type="evidence" value="ECO:0007669"/>
    <property type="project" value="UniProtKB-KW"/>
</dbReference>
<dbReference type="STRING" id="93684.SAMN05421853_102342"/>
<keyword evidence="2" id="KW-0677">Repeat</keyword>
<dbReference type="Proteomes" id="UP000243106">
    <property type="component" value="Unassembled WGS sequence"/>
</dbReference>
<dbReference type="InterPro" id="IPR045304">
    <property type="entry name" value="LbH_SAT"/>
</dbReference>
<dbReference type="InterPro" id="IPR018357">
    <property type="entry name" value="Hexapep_transf_CS"/>
</dbReference>
<gene>
    <name evidence="4" type="ORF">SAMN05421853_102342</name>
</gene>
<dbReference type="EMBL" id="FOXV01000002">
    <property type="protein sequence ID" value="SFQ18951.1"/>
    <property type="molecule type" value="Genomic_DNA"/>
</dbReference>
<dbReference type="InterPro" id="IPR011004">
    <property type="entry name" value="Trimer_LpxA-like_sf"/>
</dbReference>
<dbReference type="AlphaFoldDB" id="A0A1I5WGZ7"/>
<evidence type="ECO:0000256" key="2">
    <source>
        <dbReference type="ARBA" id="ARBA00022737"/>
    </source>
</evidence>
<keyword evidence="5" id="KW-1185">Reference proteome</keyword>
<name>A0A1I5WGZ7_9RHOB</name>
<evidence type="ECO:0000313" key="4">
    <source>
        <dbReference type="EMBL" id="SFQ18951.1"/>
    </source>
</evidence>
<accession>A0A1I5WGZ7</accession>
<keyword evidence="3" id="KW-0012">Acyltransferase</keyword>
<organism evidence="4 5">
    <name type="scientific">Roseivivax halotolerans</name>
    <dbReference type="NCBI Taxonomy" id="93684"/>
    <lineage>
        <taxon>Bacteria</taxon>
        <taxon>Pseudomonadati</taxon>
        <taxon>Pseudomonadota</taxon>
        <taxon>Alphaproteobacteria</taxon>
        <taxon>Rhodobacterales</taxon>
        <taxon>Roseobacteraceae</taxon>
        <taxon>Roseivivax</taxon>
    </lineage>
</organism>
<keyword evidence="1 4" id="KW-0808">Transferase</keyword>
<evidence type="ECO:0000256" key="1">
    <source>
        <dbReference type="ARBA" id="ARBA00022679"/>
    </source>
</evidence>